<evidence type="ECO:0000313" key="3">
    <source>
        <dbReference type="Proteomes" id="UP001597304"/>
    </source>
</evidence>
<proteinExistence type="predicted"/>
<dbReference type="InterPro" id="IPR039554">
    <property type="entry name" value="HigA2-like_HTH"/>
</dbReference>
<dbReference type="InterPro" id="IPR010982">
    <property type="entry name" value="Lambda_DNA-bd_dom_sf"/>
</dbReference>
<dbReference type="Proteomes" id="UP001597304">
    <property type="component" value="Unassembled WGS sequence"/>
</dbReference>
<keyword evidence="3" id="KW-1185">Reference proteome</keyword>
<accession>A0ABW4KXR4</accession>
<dbReference type="SUPFAM" id="SSF47413">
    <property type="entry name" value="lambda repressor-like DNA-binding domains"/>
    <property type="match status" value="1"/>
</dbReference>
<protein>
    <submittedName>
        <fullName evidence="2">Helix-turn-helix domain-containing protein</fullName>
    </submittedName>
</protein>
<dbReference type="EMBL" id="JBHUEJ010000049">
    <property type="protein sequence ID" value="MFD1712775.1"/>
    <property type="molecule type" value="Genomic_DNA"/>
</dbReference>
<dbReference type="Gene3D" id="1.10.260.40">
    <property type="entry name" value="lambda repressor-like DNA-binding domains"/>
    <property type="match status" value="1"/>
</dbReference>
<comment type="caution">
    <text evidence="2">The sequence shown here is derived from an EMBL/GenBank/DDBJ whole genome shotgun (WGS) entry which is preliminary data.</text>
</comment>
<organism evidence="2 3">
    <name type="scientific">Ottowia flava</name>
    <dbReference type="NCBI Taxonomy" id="2675430"/>
    <lineage>
        <taxon>Bacteria</taxon>
        <taxon>Pseudomonadati</taxon>
        <taxon>Pseudomonadota</taxon>
        <taxon>Betaproteobacteria</taxon>
        <taxon>Burkholderiales</taxon>
        <taxon>Comamonadaceae</taxon>
        <taxon>Ottowia</taxon>
    </lineage>
</organism>
<name>A0ABW4KXR4_9BURK</name>
<reference evidence="3" key="1">
    <citation type="journal article" date="2019" name="Int. J. Syst. Evol. Microbiol.">
        <title>The Global Catalogue of Microorganisms (GCM) 10K type strain sequencing project: providing services to taxonomists for standard genome sequencing and annotation.</title>
        <authorList>
            <consortium name="The Broad Institute Genomics Platform"/>
            <consortium name="The Broad Institute Genome Sequencing Center for Infectious Disease"/>
            <person name="Wu L."/>
            <person name="Ma J."/>
        </authorList>
    </citation>
    <scope>NUCLEOTIDE SEQUENCE [LARGE SCALE GENOMIC DNA]</scope>
    <source>
        <strain evidence="3">LMG 29247</strain>
    </source>
</reference>
<dbReference type="RefSeq" id="WP_377615115.1">
    <property type="nucleotide sequence ID" value="NZ_JBHUEJ010000049.1"/>
</dbReference>
<sequence length="100" mass="11091">MLPTDNIFATFGFPPDEAEELLAEADRRIGEEIALKEKLAGAVTSWMTERQLTHESAASQLGVDLSVISKVVRQHLNEFSIGDLFSMAFRTGKRFAIALH</sequence>
<evidence type="ECO:0000313" key="2">
    <source>
        <dbReference type="EMBL" id="MFD1712775.1"/>
    </source>
</evidence>
<feature type="domain" description="HigA2-like helix-turn-helix" evidence="1">
    <location>
        <begin position="31"/>
        <end position="97"/>
    </location>
</feature>
<gene>
    <name evidence="2" type="ORF">ACFSF0_19435</name>
</gene>
<dbReference type="Pfam" id="PF13744">
    <property type="entry name" value="HTH_37"/>
    <property type="match status" value="1"/>
</dbReference>
<evidence type="ECO:0000259" key="1">
    <source>
        <dbReference type="Pfam" id="PF13744"/>
    </source>
</evidence>